<dbReference type="OrthoDB" id="9767239at2"/>
<name>A0A271KIE0_9HYPH</name>
<evidence type="ECO:0000256" key="3">
    <source>
        <dbReference type="SAM" id="MobiDB-lite"/>
    </source>
</evidence>
<dbReference type="GO" id="GO:0005576">
    <property type="term" value="C:extracellular region"/>
    <property type="evidence" value="ECO:0007669"/>
    <property type="project" value="InterPro"/>
</dbReference>
<dbReference type="InterPro" id="IPR029058">
    <property type="entry name" value="AB_hydrolase_fold"/>
</dbReference>
<feature type="region of interest" description="Disordered" evidence="3">
    <location>
        <begin position="51"/>
        <end position="84"/>
    </location>
</feature>
<dbReference type="InterPro" id="IPR010126">
    <property type="entry name" value="Esterase_phb"/>
</dbReference>
<dbReference type="SUPFAM" id="SSF53474">
    <property type="entry name" value="alpha/beta-Hydrolases"/>
    <property type="match status" value="1"/>
</dbReference>
<feature type="region of interest" description="Disordered" evidence="3">
    <location>
        <begin position="287"/>
        <end position="306"/>
    </location>
</feature>
<dbReference type="Gene3D" id="3.40.50.1820">
    <property type="entry name" value="alpha/beta hydrolase"/>
    <property type="match status" value="1"/>
</dbReference>
<keyword evidence="2" id="KW-0378">Hydrolase</keyword>
<evidence type="ECO:0000313" key="5">
    <source>
        <dbReference type="Proteomes" id="UP000215931"/>
    </source>
</evidence>
<evidence type="ECO:0000256" key="1">
    <source>
        <dbReference type="ARBA" id="ARBA00022729"/>
    </source>
</evidence>
<dbReference type="EMBL" id="NPKH01000020">
    <property type="protein sequence ID" value="PAP95470.1"/>
    <property type="molecule type" value="Genomic_DNA"/>
</dbReference>
<feature type="compositionally biased region" description="Basic residues" evidence="3">
    <location>
        <begin position="56"/>
        <end position="70"/>
    </location>
</feature>
<feature type="compositionally biased region" description="Low complexity" evidence="3">
    <location>
        <begin position="287"/>
        <end position="299"/>
    </location>
</feature>
<sequence length="374" mass="40196">MRPGTLWPGRAPRLLDAPVINPFKTLLRTSKRSRKRQASAILLLQRIWQPPEPKTKGAKTRAKPLRRKVSRSTLRPTRPEPGTFVDGLFSSPHGKLAYKLYTPTGSSRRRLPLVVMLHGCGQSAADFAVGTDMNKLADERGFLVLYPQQSTSANLGRCWNWHSPLDQKRGSGEPAIIAALTAHIISTSKANSTRVYIAGISAGGAAAAIIAAAYPDLYIAAGVHSGLAVGEVRTLRGALSAMRNGPGAAGVTKTARPPPCIVFHGDQDRVVHPSNASGFLSHLLRSSPRSLTSRTQRGRSSGGREFTRTVYGHGLRDVLLEDWTVHGSGHAWSGGSPAGSHTDPAGPDASREMIRFFLARKRLVAKVPRTRAGA</sequence>
<reference evidence="4 5" key="1">
    <citation type="submission" date="2017-08" db="EMBL/GenBank/DDBJ databases">
        <title>Mesorhizobium wenxinae sp. nov., a novel rhizobial species isolated from root nodules of chickpea (Cicer arietinum L.).</title>
        <authorList>
            <person name="Zhang J."/>
        </authorList>
    </citation>
    <scope>NUCLEOTIDE SEQUENCE [LARGE SCALE GENOMIC DNA]</scope>
    <source>
        <strain evidence="5">WYCCWR 10019</strain>
    </source>
</reference>
<dbReference type="AlphaFoldDB" id="A0A271KIE0"/>
<dbReference type="PANTHER" id="PTHR43037:SF1">
    <property type="entry name" value="BLL1128 PROTEIN"/>
    <property type="match status" value="1"/>
</dbReference>
<protein>
    <submittedName>
        <fullName evidence="4">Esterase</fullName>
    </submittedName>
</protein>
<keyword evidence="1" id="KW-0732">Signal</keyword>
<dbReference type="Pfam" id="PF10503">
    <property type="entry name" value="Esterase_PHB"/>
    <property type="match status" value="1"/>
</dbReference>
<dbReference type="NCBIfam" id="TIGR01840">
    <property type="entry name" value="esterase_phb"/>
    <property type="match status" value="1"/>
</dbReference>
<dbReference type="Proteomes" id="UP000215931">
    <property type="component" value="Unassembled WGS sequence"/>
</dbReference>
<keyword evidence="5" id="KW-1185">Reference proteome</keyword>
<dbReference type="PANTHER" id="PTHR43037">
    <property type="entry name" value="UNNAMED PRODUCT-RELATED"/>
    <property type="match status" value="1"/>
</dbReference>
<gene>
    <name evidence="4" type="ORF">CIT31_15930</name>
</gene>
<proteinExistence type="predicted"/>
<dbReference type="InterPro" id="IPR050955">
    <property type="entry name" value="Plant_Biomass_Hydrol_Est"/>
</dbReference>
<organism evidence="4 5">
    <name type="scientific">Mesorhizobium wenxiniae</name>
    <dbReference type="NCBI Taxonomy" id="2014805"/>
    <lineage>
        <taxon>Bacteria</taxon>
        <taxon>Pseudomonadati</taxon>
        <taxon>Pseudomonadota</taxon>
        <taxon>Alphaproteobacteria</taxon>
        <taxon>Hyphomicrobiales</taxon>
        <taxon>Phyllobacteriaceae</taxon>
        <taxon>Mesorhizobium</taxon>
    </lineage>
</organism>
<accession>A0A271KIE0</accession>
<evidence type="ECO:0000313" key="4">
    <source>
        <dbReference type="EMBL" id="PAP95470.1"/>
    </source>
</evidence>
<comment type="caution">
    <text evidence="4">The sequence shown here is derived from an EMBL/GenBank/DDBJ whole genome shotgun (WGS) entry which is preliminary data.</text>
</comment>
<evidence type="ECO:0000256" key="2">
    <source>
        <dbReference type="ARBA" id="ARBA00022801"/>
    </source>
</evidence>
<dbReference type="GO" id="GO:0016787">
    <property type="term" value="F:hydrolase activity"/>
    <property type="evidence" value="ECO:0007669"/>
    <property type="project" value="UniProtKB-KW"/>
</dbReference>